<gene>
    <name evidence="2" type="ORF">QIA00_04630</name>
</gene>
<keyword evidence="3" id="KW-1185">Reference proteome</keyword>
<proteinExistence type="predicted"/>
<sequence length="132" mass="15608">MSVKIKFEDNSFNAENSINIKSEEITRELNFKLAKAFYKEFYSNIFSNKGIKTAFRKSIQKGLVEIKDQFIVFCKNYSLIRQKDLRPKRALNTKEAKEDKKSKGFRSFPKNIQNPTSLLKAKERESHDYRTR</sequence>
<organism evidence="2 3">
    <name type="scientific">Borreliella americana</name>
    <dbReference type="NCBI Taxonomy" id="478807"/>
    <lineage>
        <taxon>Bacteria</taxon>
        <taxon>Pseudomonadati</taxon>
        <taxon>Spirochaetota</taxon>
        <taxon>Spirochaetia</taxon>
        <taxon>Spirochaetales</taxon>
        <taxon>Borreliaceae</taxon>
        <taxon>Borreliella</taxon>
    </lineage>
</organism>
<evidence type="ECO:0000256" key="1">
    <source>
        <dbReference type="SAM" id="MobiDB-lite"/>
    </source>
</evidence>
<keyword evidence="2" id="KW-0614">Plasmid</keyword>
<name>A0ABZ0CDX6_9SPIR</name>
<dbReference type="EMBL" id="CP132452">
    <property type="protein sequence ID" value="WNY64547.1"/>
    <property type="molecule type" value="Genomic_DNA"/>
</dbReference>
<evidence type="ECO:0000313" key="3">
    <source>
        <dbReference type="Proteomes" id="UP001305925"/>
    </source>
</evidence>
<accession>A0ABZ0CDX6</accession>
<dbReference type="Proteomes" id="UP001305925">
    <property type="component" value="Plasmid lp54"/>
</dbReference>
<geneLocation type="plasmid" evidence="2 3">
    <name>lp54</name>
</geneLocation>
<feature type="compositionally biased region" description="Basic and acidic residues" evidence="1">
    <location>
        <begin position="90"/>
        <end position="102"/>
    </location>
</feature>
<protein>
    <submittedName>
        <fullName evidence="2">Uncharacterized protein</fullName>
    </submittedName>
</protein>
<evidence type="ECO:0000313" key="2">
    <source>
        <dbReference type="EMBL" id="WNY64547.1"/>
    </source>
</evidence>
<reference evidence="2" key="1">
    <citation type="submission" date="2023-07" db="EMBL/GenBank/DDBJ databases">
        <title>Genome sequencing of multiple Borrelia sensu lato isolates.</title>
        <authorList>
            <person name="Mongodin E.F."/>
            <person name="Rudenko N."/>
            <person name="Fraser C.M."/>
            <person name="Schutzer S."/>
            <person name="Luft B."/>
            <person name="Morgan R."/>
            <person name="Chastens S."/>
            <person name="Qiu W."/>
        </authorList>
    </citation>
    <scope>NUCLEOTIDE SEQUENCE [LARGE SCALE GENOMIC DNA]</scope>
    <source>
        <strain evidence="2">SCW30h</strain>
    </source>
</reference>
<feature type="region of interest" description="Disordered" evidence="1">
    <location>
        <begin position="90"/>
        <end position="132"/>
    </location>
</feature>
<feature type="compositionally biased region" description="Basic and acidic residues" evidence="1">
    <location>
        <begin position="120"/>
        <end position="132"/>
    </location>
</feature>
<dbReference type="RefSeq" id="WP_316257760.1">
    <property type="nucleotide sequence ID" value="NZ_CP132452.1"/>
</dbReference>